<dbReference type="PANTHER" id="PTHR42708:SF1">
    <property type="entry name" value="GLIDING MOTILITY PROTEIN MGLA"/>
    <property type="match status" value="1"/>
</dbReference>
<dbReference type="EMBL" id="BAABJV010000005">
    <property type="protein sequence ID" value="GAA4776433.1"/>
    <property type="molecule type" value="Genomic_DNA"/>
</dbReference>
<evidence type="ECO:0000313" key="6">
    <source>
        <dbReference type="Proteomes" id="UP001501147"/>
    </source>
</evidence>
<keyword evidence="3" id="KW-0378">Hydrolase</keyword>
<reference evidence="6" key="1">
    <citation type="journal article" date="2019" name="Int. J. Syst. Evol. Microbiol.">
        <title>The Global Catalogue of Microorganisms (GCM) 10K type strain sequencing project: providing services to taxonomists for standard genome sequencing and annotation.</title>
        <authorList>
            <consortium name="The Broad Institute Genomics Platform"/>
            <consortium name="The Broad Institute Genome Sequencing Center for Infectious Disease"/>
            <person name="Wu L."/>
            <person name="Ma J."/>
        </authorList>
    </citation>
    <scope>NUCLEOTIDE SEQUENCE [LARGE SCALE GENOMIC DNA]</scope>
    <source>
        <strain evidence="6">JCM 18324</strain>
    </source>
</reference>
<dbReference type="InterPro" id="IPR027417">
    <property type="entry name" value="P-loop_NTPase"/>
</dbReference>
<dbReference type="Pfam" id="PF03029">
    <property type="entry name" value="ATP_bind_1"/>
    <property type="match status" value="1"/>
</dbReference>
<dbReference type="Proteomes" id="UP001501147">
    <property type="component" value="Unassembled WGS sequence"/>
</dbReference>
<gene>
    <name evidence="5" type="ORF">GCM10023329_26540</name>
</gene>
<dbReference type="RefSeq" id="WP_345613494.1">
    <property type="nucleotide sequence ID" value="NZ_BAABJV010000005.1"/>
</dbReference>
<comment type="caution">
    <text evidence="5">The sequence shown here is derived from an EMBL/GenBank/DDBJ whole genome shotgun (WGS) entry which is preliminary data.</text>
</comment>
<dbReference type="InterPro" id="IPR004130">
    <property type="entry name" value="Gpn"/>
</dbReference>
<keyword evidence="2" id="KW-0547">Nucleotide-binding</keyword>
<dbReference type="PANTHER" id="PTHR42708">
    <property type="entry name" value="ATP/GTP-BINDING PROTEIN-RELATED"/>
    <property type="match status" value="1"/>
</dbReference>
<evidence type="ECO:0000256" key="4">
    <source>
        <dbReference type="ARBA" id="ARBA00023134"/>
    </source>
</evidence>
<proteinExistence type="inferred from homology"/>
<accession>A0ABP9A964</accession>
<dbReference type="CDD" id="cd00882">
    <property type="entry name" value="Ras_like_GTPase"/>
    <property type="match status" value="1"/>
</dbReference>
<sequence>MKRTGAHLGAAKIAVVGGCGTGRTTMVRSVSEIRPLHTEEAISGGTPPARTPGKTATTVALDFGRITLGDDLVLYLFGTPGQERFRFLWDRLLDGTSGAVVLVDTRAVGEARDAVELLRRHGTPFIVAVNDFGGPFRAEEEIRRGLSLPEDVPLVEFDARDHSSCKFVLIALMEHLGTAAPHSAV</sequence>
<dbReference type="SUPFAM" id="SSF52540">
    <property type="entry name" value="P-loop containing nucleoside triphosphate hydrolases"/>
    <property type="match status" value="1"/>
</dbReference>
<comment type="similarity">
    <text evidence="1">Belongs to the GPN-loop GTPase family.</text>
</comment>
<dbReference type="InterPro" id="IPR052705">
    <property type="entry name" value="Gliding_Motility_GTPase"/>
</dbReference>
<organism evidence="5 6">
    <name type="scientific">Streptomyces sanyensis</name>
    <dbReference type="NCBI Taxonomy" id="568869"/>
    <lineage>
        <taxon>Bacteria</taxon>
        <taxon>Bacillati</taxon>
        <taxon>Actinomycetota</taxon>
        <taxon>Actinomycetes</taxon>
        <taxon>Kitasatosporales</taxon>
        <taxon>Streptomycetaceae</taxon>
        <taxon>Streptomyces</taxon>
    </lineage>
</organism>
<evidence type="ECO:0000256" key="1">
    <source>
        <dbReference type="ARBA" id="ARBA00005290"/>
    </source>
</evidence>
<evidence type="ECO:0000256" key="2">
    <source>
        <dbReference type="ARBA" id="ARBA00022741"/>
    </source>
</evidence>
<dbReference type="Gene3D" id="3.40.50.300">
    <property type="entry name" value="P-loop containing nucleotide triphosphate hydrolases"/>
    <property type="match status" value="1"/>
</dbReference>
<evidence type="ECO:0000256" key="3">
    <source>
        <dbReference type="ARBA" id="ARBA00022801"/>
    </source>
</evidence>
<name>A0ABP9A964_9ACTN</name>
<protein>
    <submittedName>
        <fullName evidence="5">ATP/GTP-binding protein</fullName>
    </submittedName>
</protein>
<keyword evidence="4" id="KW-0342">GTP-binding</keyword>
<evidence type="ECO:0000313" key="5">
    <source>
        <dbReference type="EMBL" id="GAA4776433.1"/>
    </source>
</evidence>
<keyword evidence="6" id="KW-1185">Reference proteome</keyword>